<dbReference type="GO" id="GO:0005576">
    <property type="term" value="C:extracellular region"/>
    <property type="evidence" value="ECO:0007669"/>
    <property type="project" value="UniProtKB-SubCell"/>
</dbReference>
<sequence>MSEYVLWCFLQGDSQKFPISVRNSAESEEMISHLKYLIRKEKKSIFRYTDPSDIDLWKIELPFDEETKLQNLENHPDIDTYVEETLHGKALLSPIQTIKFIFGPSPNKNHFHVFVKKPVFICSYEFHELHHIINKIIEERKNQDTPSHTMGVGKELTELCSLGIREGDILRFKKKYTKLLGTYVKLDFKVIKIDDNSRPLVNIISPPYQSDFIQRFSGIVNSKAYKSLSYLEIDIITHVAKHQCIMDLEQDHPKTRERIGQIIKELEIQHIIEESEYLQWENKLDEIKQAILEKQMPNINSNMQFEVLRNNVNLGKRLLKEQNSWRSRDISLIVIILSSSLLLWEL</sequence>
<keyword evidence="3" id="KW-0964">Secreted</keyword>
<dbReference type="Pfam" id="PF20147">
    <property type="entry name" value="Crinkler"/>
    <property type="match status" value="1"/>
</dbReference>
<evidence type="ECO:0000313" key="5">
    <source>
        <dbReference type="EMBL" id="ESA02136.1"/>
    </source>
</evidence>
<reference evidence="5" key="1">
    <citation type="submission" date="2013-07" db="EMBL/GenBank/DDBJ databases">
        <title>The genome of an arbuscular mycorrhizal fungus provides insights into the evolution of the oldest plant symbiosis.</title>
        <authorList>
            <consortium name="DOE Joint Genome Institute"/>
            <person name="Tisserant E."/>
            <person name="Malbreil M."/>
            <person name="Kuo A."/>
            <person name="Kohler A."/>
            <person name="Symeonidi A."/>
            <person name="Balestrini R."/>
            <person name="Charron P."/>
            <person name="Duensing N."/>
            <person name="Frei-dit-Frey N."/>
            <person name="Gianinazzi-Pearson V."/>
            <person name="Gilbert B."/>
            <person name="Handa Y."/>
            <person name="Hijri M."/>
            <person name="Kaul R."/>
            <person name="Kawaguchi M."/>
            <person name="Krajinski F."/>
            <person name="Lammers P."/>
            <person name="Lapierre D."/>
            <person name="Masclaux F.G."/>
            <person name="Murat C."/>
            <person name="Morin E."/>
            <person name="Ndikumana S."/>
            <person name="Pagni M."/>
            <person name="Petitpierre D."/>
            <person name="Requena N."/>
            <person name="Rosikiewicz P."/>
            <person name="Riley R."/>
            <person name="Saito K."/>
            <person name="San Clemente H."/>
            <person name="Shapiro H."/>
            <person name="van Tuinen D."/>
            <person name="Becard G."/>
            <person name="Bonfante P."/>
            <person name="Paszkowski U."/>
            <person name="Shachar-Hill Y."/>
            <person name="Young J.P."/>
            <person name="Sanders I.R."/>
            <person name="Henrissat B."/>
            <person name="Rensing S.A."/>
            <person name="Grigoriev I.V."/>
            <person name="Corradi N."/>
            <person name="Roux C."/>
            <person name="Martin F."/>
        </authorList>
    </citation>
    <scope>NUCLEOTIDE SEQUENCE</scope>
    <source>
        <strain evidence="5">DAOM 197198</strain>
    </source>
</reference>
<name>U9TFL3_RHIID</name>
<comment type="subcellular location">
    <subcellularLocation>
        <location evidence="1">Host cell</location>
    </subcellularLocation>
    <subcellularLocation>
        <location evidence="2">Secreted</location>
    </subcellularLocation>
</comment>
<proteinExistence type="predicted"/>
<evidence type="ECO:0000256" key="2">
    <source>
        <dbReference type="ARBA" id="ARBA00004613"/>
    </source>
</evidence>
<dbReference type="AlphaFoldDB" id="U9TFL3"/>
<feature type="domain" description="Crinkler effector protein N-terminal" evidence="4">
    <location>
        <begin position="6"/>
        <end position="116"/>
    </location>
</feature>
<gene>
    <name evidence="5" type="ORF">GLOINDRAFT_728</name>
</gene>
<organism evidence="5">
    <name type="scientific">Rhizophagus irregularis (strain DAOM 181602 / DAOM 197198 / MUCL 43194)</name>
    <name type="common">Arbuscular mycorrhizal fungus</name>
    <name type="synonym">Glomus intraradices</name>
    <dbReference type="NCBI Taxonomy" id="747089"/>
    <lineage>
        <taxon>Eukaryota</taxon>
        <taxon>Fungi</taxon>
        <taxon>Fungi incertae sedis</taxon>
        <taxon>Mucoromycota</taxon>
        <taxon>Glomeromycotina</taxon>
        <taxon>Glomeromycetes</taxon>
        <taxon>Glomerales</taxon>
        <taxon>Glomeraceae</taxon>
        <taxon>Rhizophagus</taxon>
    </lineage>
</organism>
<evidence type="ECO:0000256" key="1">
    <source>
        <dbReference type="ARBA" id="ARBA00004340"/>
    </source>
</evidence>
<accession>U9TFL3</accession>
<dbReference type="EMBL" id="KE392322">
    <property type="protein sequence ID" value="ESA02136.1"/>
    <property type="molecule type" value="Genomic_DNA"/>
</dbReference>
<dbReference type="VEuPathDB" id="FungiDB:RhiirFUN_026752"/>
<dbReference type="InterPro" id="IPR045379">
    <property type="entry name" value="Crinkler_N"/>
</dbReference>
<evidence type="ECO:0000256" key="3">
    <source>
        <dbReference type="ARBA" id="ARBA00022525"/>
    </source>
</evidence>
<evidence type="ECO:0000259" key="4">
    <source>
        <dbReference type="Pfam" id="PF20147"/>
    </source>
</evidence>
<dbReference type="HOGENOM" id="CLU_802031_0_0_1"/>
<dbReference type="GO" id="GO:0043657">
    <property type="term" value="C:host cell"/>
    <property type="evidence" value="ECO:0007669"/>
    <property type="project" value="UniProtKB-SubCell"/>
</dbReference>
<protein>
    <recommendedName>
        <fullName evidence="4">Crinkler effector protein N-terminal domain-containing protein</fullName>
    </recommendedName>
</protein>